<proteinExistence type="inferred from homology"/>
<dbReference type="Proteomes" id="UP000783588">
    <property type="component" value="Unassembled WGS sequence"/>
</dbReference>
<reference evidence="3 4" key="1">
    <citation type="submission" date="2021-06" db="EMBL/GenBank/DDBJ databases">
        <authorList>
            <person name="Sun Q."/>
            <person name="Li D."/>
        </authorList>
    </citation>
    <scope>NUCLEOTIDE SEQUENCE [LARGE SCALE GENOMIC DNA]</scope>
    <source>
        <strain evidence="3 4">MSJd-7</strain>
    </source>
</reference>
<comment type="caution">
    <text evidence="3">The sequence shown here is derived from an EMBL/GenBank/DDBJ whole genome shotgun (WGS) entry which is preliminary data.</text>
</comment>
<keyword evidence="4" id="KW-1185">Reference proteome</keyword>
<evidence type="ECO:0000256" key="2">
    <source>
        <dbReference type="ARBA" id="ARBA00022801"/>
    </source>
</evidence>
<gene>
    <name evidence="3" type="ORF">KQI75_09945</name>
</gene>
<name>A0ABS6ETT8_9FIRM</name>
<organism evidence="3 4">
    <name type="scientific">Butyricicoccus intestinisimiae</name>
    <dbReference type="NCBI Taxonomy" id="2841509"/>
    <lineage>
        <taxon>Bacteria</taxon>
        <taxon>Bacillati</taxon>
        <taxon>Bacillota</taxon>
        <taxon>Clostridia</taxon>
        <taxon>Eubacteriales</taxon>
        <taxon>Butyricicoccaceae</taxon>
        <taxon>Butyricicoccus</taxon>
    </lineage>
</organism>
<evidence type="ECO:0000313" key="3">
    <source>
        <dbReference type="EMBL" id="MBU5490933.1"/>
    </source>
</evidence>
<sequence length="144" mass="16849">METTYSYLHRVQYYETDGMRIVHHANYIHWMEEARIAYMEEAGYGYDRMEADGIAIPVLGIDCQYKSMMRFGQICRVLVRVTKLTPVRMSLSYEFYDSETDTLCGTATSDHCFIGKNGRPVSLKKYLPKVFDLYSKLVWKPETL</sequence>
<dbReference type="RefSeq" id="WP_216470649.1">
    <property type="nucleotide sequence ID" value="NZ_JAHLQI010000005.1"/>
</dbReference>
<dbReference type="Pfam" id="PF13279">
    <property type="entry name" value="4HBT_2"/>
    <property type="match status" value="1"/>
</dbReference>
<dbReference type="InterPro" id="IPR006684">
    <property type="entry name" value="YbgC/YbaW"/>
</dbReference>
<dbReference type="NCBIfam" id="TIGR00051">
    <property type="entry name" value="YbgC/FadM family acyl-CoA thioesterase"/>
    <property type="match status" value="1"/>
</dbReference>
<keyword evidence="2" id="KW-0378">Hydrolase</keyword>
<dbReference type="InterPro" id="IPR050563">
    <property type="entry name" value="4-hydroxybenzoyl-CoA_TE"/>
</dbReference>
<dbReference type="PANTHER" id="PTHR31793:SF27">
    <property type="entry name" value="NOVEL THIOESTERASE SUPERFAMILY DOMAIN AND SAPOSIN A-TYPE DOMAIN CONTAINING PROTEIN (0610012H03RIK)"/>
    <property type="match status" value="1"/>
</dbReference>
<dbReference type="CDD" id="cd00586">
    <property type="entry name" value="4HBT"/>
    <property type="match status" value="1"/>
</dbReference>
<evidence type="ECO:0000256" key="1">
    <source>
        <dbReference type="ARBA" id="ARBA00005953"/>
    </source>
</evidence>
<comment type="similarity">
    <text evidence="1">Belongs to the 4-hydroxybenzoyl-CoA thioesterase family.</text>
</comment>
<dbReference type="EMBL" id="JAHLQI010000005">
    <property type="protein sequence ID" value="MBU5490933.1"/>
    <property type="molecule type" value="Genomic_DNA"/>
</dbReference>
<accession>A0ABS6ETT8</accession>
<dbReference type="PANTHER" id="PTHR31793">
    <property type="entry name" value="4-HYDROXYBENZOYL-COA THIOESTERASE FAMILY MEMBER"/>
    <property type="match status" value="1"/>
</dbReference>
<evidence type="ECO:0000313" key="4">
    <source>
        <dbReference type="Proteomes" id="UP000783588"/>
    </source>
</evidence>
<protein>
    <submittedName>
        <fullName evidence="3">Acyl-CoA thioesterase</fullName>
    </submittedName>
</protein>
<dbReference type="PIRSF" id="PIRSF003230">
    <property type="entry name" value="YbgC"/>
    <property type="match status" value="1"/>
</dbReference>